<dbReference type="EMBL" id="QWIN01000020">
    <property type="protein sequence ID" value="RMY62090.1"/>
    <property type="molecule type" value="Genomic_DNA"/>
</dbReference>
<gene>
    <name evidence="4" type="ORF">D0865_00630</name>
</gene>
<dbReference type="GO" id="GO:0048038">
    <property type="term" value="F:quinone binding"/>
    <property type="evidence" value="ECO:0007669"/>
    <property type="project" value="TreeGrafter"/>
</dbReference>
<comment type="caution">
    <text evidence="4">The sequence shown here is derived from an EMBL/GenBank/DDBJ whole genome shotgun (WGS) entry which is preliminary data.</text>
</comment>
<evidence type="ECO:0000313" key="5">
    <source>
        <dbReference type="Proteomes" id="UP000270230"/>
    </source>
</evidence>
<dbReference type="OrthoDB" id="1669814at2759"/>
<dbReference type="InterPro" id="IPR036291">
    <property type="entry name" value="NAD(P)-bd_dom_sf"/>
</dbReference>
<dbReference type="FunFam" id="3.40.50.720:FF:000084">
    <property type="entry name" value="Short-chain dehydrogenase reductase"/>
    <property type="match status" value="1"/>
</dbReference>
<dbReference type="Pfam" id="PF13561">
    <property type="entry name" value="adh_short_C2"/>
    <property type="match status" value="1"/>
</dbReference>
<evidence type="ECO:0000256" key="1">
    <source>
        <dbReference type="ARBA" id="ARBA00006484"/>
    </source>
</evidence>
<dbReference type="AlphaFoldDB" id="A0A3M7DCV7"/>
<dbReference type="PANTHER" id="PTHR42760">
    <property type="entry name" value="SHORT-CHAIN DEHYDROGENASES/REDUCTASES FAMILY MEMBER"/>
    <property type="match status" value="1"/>
</dbReference>
<accession>A0A3M7DCV7</accession>
<dbReference type="Gene3D" id="3.40.50.720">
    <property type="entry name" value="NAD(P)-binding Rossmann-like Domain"/>
    <property type="match status" value="1"/>
</dbReference>
<dbReference type="CDD" id="cd05233">
    <property type="entry name" value="SDR_c"/>
    <property type="match status" value="1"/>
</dbReference>
<dbReference type="PANTHER" id="PTHR42760:SF83">
    <property type="entry name" value="(3R)-3-HYDROXYACYL-COA DEHYDROGENASE"/>
    <property type="match status" value="1"/>
</dbReference>
<comment type="similarity">
    <text evidence="1">Belongs to the short-chain dehydrogenases/reductases (SDR) family.</text>
</comment>
<reference evidence="4 5" key="1">
    <citation type="journal article" date="2018" name="BMC Genomics">
        <title>Genomic evidence for intraspecific hybridization in a clonal and extremely halotolerant yeast.</title>
        <authorList>
            <person name="Gostincar C."/>
            <person name="Stajich J.E."/>
            <person name="Zupancic J."/>
            <person name="Zalar P."/>
            <person name="Gunde-Cimerman N."/>
        </authorList>
    </citation>
    <scope>NUCLEOTIDE SEQUENCE [LARGE SCALE GENOMIC DNA]</scope>
    <source>
        <strain evidence="4 5">EXF-151</strain>
    </source>
</reference>
<dbReference type="GO" id="GO:0006633">
    <property type="term" value="P:fatty acid biosynthetic process"/>
    <property type="evidence" value="ECO:0007669"/>
    <property type="project" value="TreeGrafter"/>
</dbReference>
<name>A0A3M7DCV7_HORWE</name>
<organism evidence="4 5">
    <name type="scientific">Hortaea werneckii</name>
    <name type="common">Black yeast</name>
    <name type="synonym">Cladosporium werneckii</name>
    <dbReference type="NCBI Taxonomy" id="91943"/>
    <lineage>
        <taxon>Eukaryota</taxon>
        <taxon>Fungi</taxon>
        <taxon>Dikarya</taxon>
        <taxon>Ascomycota</taxon>
        <taxon>Pezizomycotina</taxon>
        <taxon>Dothideomycetes</taxon>
        <taxon>Dothideomycetidae</taxon>
        <taxon>Mycosphaerellales</taxon>
        <taxon>Teratosphaeriaceae</taxon>
        <taxon>Hortaea</taxon>
    </lineage>
</organism>
<evidence type="ECO:0000256" key="2">
    <source>
        <dbReference type="ARBA" id="ARBA00022857"/>
    </source>
</evidence>
<protein>
    <submittedName>
        <fullName evidence="4">Uncharacterized protein</fullName>
    </submittedName>
</protein>
<dbReference type="PRINTS" id="PR00080">
    <property type="entry name" value="SDRFAMILY"/>
</dbReference>
<dbReference type="Proteomes" id="UP000270230">
    <property type="component" value="Unassembled WGS sequence"/>
</dbReference>
<dbReference type="PRINTS" id="PR00081">
    <property type="entry name" value="GDHRDH"/>
</dbReference>
<feature type="non-terminal residue" evidence="4">
    <location>
        <position position="1"/>
    </location>
</feature>
<evidence type="ECO:0000256" key="3">
    <source>
        <dbReference type="ARBA" id="ARBA00023002"/>
    </source>
</evidence>
<keyword evidence="3" id="KW-0560">Oxidoreductase</keyword>
<proteinExistence type="inferred from homology"/>
<keyword evidence="2" id="KW-0521">NADP</keyword>
<dbReference type="InterPro" id="IPR002347">
    <property type="entry name" value="SDR_fam"/>
</dbReference>
<sequence>ITGSSSGIGRQIAVESARQGANLVLHHIGDAVSTQDIQTLKAELSEIHATQANSSRDSVRMIDIGLDVTEEDAGKRIMNAANLVFRIVELAISSFGSIDAVVNNAAICQFLDYAAVTKRQLDKHMDINFSAPFMMGQAITERMVAQGKGGAVVSIASVTASFGSRQLTHYAATKAAILGMTASCAVSMGQYGIRFNTVSPGTIETAMNKHDLAGPKREAMESRVPLGRLGTPDDIAKPVVFLLSDMARYISGQNLIVDGASTLNYQ</sequence>
<evidence type="ECO:0000313" key="4">
    <source>
        <dbReference type="EMBL" id="RMY62090.1"/>
    </source>
</evidence>
<dbReference type="GO" id="GO:0016616">
    <property type="term" value="F:oxidoreductase activity, acting on the CH-OH group of donors, NAD or NADP as acceptor"/>
    <property type="evidence" value="ECO:0007669"/>
    <property type="project" value="TreeGrafter"/>
</dbReference>
<dbReference type="SUPFAM" id="SSF51735">
    <property type="entry name" value="NAD(P)-binding Rossmann-fold domains"/>
    <property type="match status" value="1"/>
</dbReference>